<gene>
    <name evidence="2" type="ORF">OLEA9_A027708</name>
</gene>
<comment type="caution">
    <text evidence="2">The sequence shown here is derived from an EMBL/GenBank/DDBJ whole genome shotgun (WGS) entry which is preliminary data.</text>
</comment>
<dbReference type="Proteomes" id="UP000594638">
    <property type="component" value="Unassembled WGS sequence"/>
</dbReference>
<dbReference type="AlphaFoldDB" id="A0A8S0V4D1"/>
<keyword evidence="3" id="KW-1185">Reference proteome</keyword>
<name>A0A8S0V4D1_OLEEU</name>
<evidence type="ECO:0000256" key="1">
    <source>
        <dbReference type="SAM" id="MobiDB-lite"/>
    </source>
</evidence>
<organism evidence="2 3">
    <name type="scientific">Olea europaea subsp. europaea</name>
    <dbReference type="NCBI Taxonomy" id="158383"/>
    <lineage>
        <taxon>Eukaryota</taxon>
        <taxon>Viridiplantae</taxon>
        <taxon>Streptophyta</taxon>
        <taxon>Embryophyta</taxon>
        <taxon>Tracheophyta</taxon>
        <taxon>Spermatophyta</taxon>
        <taxon>Magnoliopsida</taxon>
        <taxon>eudicotyledons</taxon>
        <taxon>Gunneridae</taxon>
        <taxon>Pentapetalae</taxon>
        <taxon>asterids</taxon>
        <taxon>lamiids</taxon>
        <taxon>Lamiales</taxon>
        <taxon>Oleaceae</taxon>
        <taxon>Oleeae</taxon>
        <taxon>Olea</taxon>
    </lineage>
</organism>
<feature type="compositionally biased region" description="Polar residues" evidence="1">
    <location>
        <begin position="1"/>
        <end position="10"/>
    </location>
</feature>
<feature type="region of interest" description="Disordered" evidence="1">
    <location>
        <begin position="1"/>
        <end position="27"/>
    </location>
</feature>
<evidence type="ECO:0000313" key="3">
    <source>
        <dbReference type="Proteomes" id="UP000594638"/>
    </source>
</evidence>
<accession>A0A8S0V4D1</accession>
<proteinExistence type="predicted"/>
<dbReference type="Gramene" id="OE9A027708T1">
    <property type="protein sequence ID" value="OE9A027708C1"/>
    <property type="gene ID" value="OE9A027708"/>
</dbReference>
<reference evidence="2 3" key="1">
    <citation type="submission" date="2019-12" db="EMBL/GenBank/DDBJ databases">
        <authorList>
            <person name="Alioto T."/>
            <person name="Alioto T."/>
            <person name="Gomez Garrido J."/>
        </authorList>
    </citation>
    <scope>NUCLEOTIDE SEQUENCE [LARGE SCALE GENOMIC DNA]</scope>
</reference>
<sequence>QSPKSTNYTVARNHHDRRHQHTNNIQINHIESRSNKKIRFDSNHTRPQPTAATRNGKSAAVVSLEMWHTLTHDFFTKRVA</sequence>
<evidence type="ECO:0000313" key="2">
    <source>
        <dbReference type="EMBL" id="CAA3025950.1"/>
    </source>
</evidence>
<feature type="compositionally biased region" description="Basic residues" evidence="1">
    <location>
        <begin position="12"/>
        <end position="21"/>
    </location>
</feature>
<feature type="non-terminal residue" evidence="2">
    <location>
        <position position="1"/>
    </location>
</feature>
<dbReference type="EMBL" id="CACTIH010009147">
    <property type="protein sequence ID" value="CAA3025950.1"/>
    <property type="molecule type" value="Genomic_DNA"/>
</dbReference>
<protein>
    <submittedName>
        <fullName evidence="2">Uncharacterized protein</fullName>
    </submittedName>
</protein>